<dbReference type="Proteomes" id="UP000001055">
    <property type="component" value="Unassembled WGS sequence"/>
</dbReference>
<dbReference type="GeneID" id="5969120"/>
<sequence length="104" mass="12126">MVRDRPYDYLHCMPFTGYRNLNSLPAYDHGPRREYSHQMGGNVFYGRQFENRDPGYSYNGEEGSRGRVAPYNLGQARGIVRGRRRFTIALISNEHEGIEVFQHV</sequence>
<dbReference type="KEGG" id="pno:SNOG_01639"/>
<accession>Q0V2X5</accession>
<organism evidence="1 2">
    <name type="scientific">Phaeosphaeria nodorum (strain SN15 / ATCC MYA-4574 / FGSC 10173)</name>
    <name type="common">Glume blotch fungus</name>
    <name type="synonym">Parastagonospora nodorum</name>
    <dbReference type="NCBI Taxonomy" id="321614"/>
    <lineage>
        <taxon>Eukaryota</taxon>
        <taxon>Fungi</taxon>
        <taxon>Dikarya</taxon>
        <taxon>Ascomycota</taxon>
        <taxon>Pezizomycotina</taxon>
        <taxon>Dothideomycetes</taxon>
        <taxon>Pleosporomycetidae</taxon>
        <taxon>Pleosporales</taxon>
        <taxon>Pleosporineae</taxon>
        <taxon>Phaeosphaeriaceae</taxon>
        <taxon>Parastagonospora</taxon>
    </lineage>
</organism>
<dbReference type="AlphaFoldDB" id="Q0V2X5"/>
<name>Q0V2X5_PHANO</name>
<protein>
    <submittedName>
        <fullName evidence="1">Uncharacterized protein</fullName>
    </submittedName>
</protein>
<dbReference type="RefSeq" id="XP_001792275.1">
    <property type="nucleotide sequence ID" value="XM_001792223.1"/>
</dbReference>
<proteinExistence type="predicted"/>
<evidence type="ECO:0000313" key="2">
    <source>
        <dbReference type="Proteomes" id="UP000001055"/>
    </source>
</evidence>
<evidence type="ECO:0000313" key="1">
    <source>
        <dbReference type="EMBL" id="EAT91288.1"/>
    </source>
</evidence>
<reference evidence="2" key="1">
    <citation type="journal article" date="2007" name="Plant Cell">
        <title>Dothideomycete-plant interactions illuminated by genome sequencing and EST analysis of the wheat pathogen Stagonospora nodorum.</title>
        <authorList>
            <person name="Hane J.K."/>
            <person name="Lowe R.G."/>
            <person name="Solomon P.S."/>
            <person name="Tan K.C."/>
            <person name="Schoch C.L."/>
            <person name="Spatafora J.W."/>
            <person name="Crous P.W."/>
            <person name="Kodira C."/>
            <person name="Birren B.W."/>
            <person name="Galagan J.E."/>
            <person name="Torriani S.F."/>
            <person name="McDonald B.A."/>
            <person name="Oliver R.P."/>
        </authorList>
    </citation>
    <scope>NUCLEOTIDE SEQUENCE [LARGE SCALE GENOMIC DNA]</scope>
    <source>
        <strain evidence="2">SN15 / ATCC MYA-4574 / FGSC 10173</strain>
    </source>
</reference>
<dbReference type="InParanoid" id="Q0V2X5"/>
<gene>
    <name evidence="1" type="ORF">SNOG_01639</name>
</gene>
<dbReference type="EMBL" id="CH445326">
    <property type="protein sequence ID" value="EAT91288.1"/>
    <property type="molecule type" value="Genomic_DNA"/>
</dbReference>